<comment type="caution">
    <text evidence="3">The sequence shown here is derived from an EMBL/GenBank/DDBJ whole genome shotgun (WGS) entry which is preliminary data.</text>
</comment>
<keyword evidence="4" id="KW-1185">Reference proteome</keyword>
<feature type="transmembrane region" description="Helical" evidence="2">
    <location>
        <begin position="355"/>
        <end position="381"/>
    </location>
</feature>
<protein>
    <submittedName>
        <fullName evidence="3">Uncharacterized protein</fullName>
    </submittedName>
</protein>
<dbReference type="EMBL" id="BRXY01000397">
    <property type="protein sequence ID" value="GMH92365.1"/>
    <property type="molecule type" value="Genomic_DNA"/>
</dbReference>
<feature type="compositionally biased region" description="Polar residues" evidence="1">
    <location>
        <begin position="23"/>
        <end position="40"/>
    </location>
</feature>
<keyword evidence="2" id="KW-0472">Membrane</keyword>
<keyword evidence="2" id="KW-0812">Transmembrane</keyword>
<dbReference type="Proteomes" id="UP001165085">
    <property type="component" value="Unassembled WGS sequence"/>
</dbReference>
<feature type="transmembrane region" description="Helical" evidence="2">
    <location>
        <begin position="425"/>
        <end position="443"/>
    </location>
</feature>
<sequence>MEAELRTALRALVNKYGKSAVSSSLAEMAQESTSTPQQPGRQKDEEMLTEEEEFEEEEKKFDQRRRMSNFLGDSSAAMANALVASMPTSMLQAKSFAQALLEKEISSLVRSYLTTIKLSNKTEDAVNVWFDKKFPNGDKYDAVMTNVLANIKRFLTALAKIIRPLMKMSRIGVATRVFISLVVGYFDLTTDLLVANQYLENGLTGWFYGCILFVAITLFFHVQLAILQYRARGWFVCVKQALLAVLCLSPVVEGFQVWVGTEQPVDLLFEASIMLSCIKATEVACESLPEAVIQLIALQQIEYDDLSNVLVFSLISSFFAISFIITDANLSVARSYSASVNDEYHDYIPENLKKAVLCFGANFLFLIFYGPCFVLAVSSIYYLNESFIPIGIMMAVEYMCVVSFKLYHREFVFAFMQMPTKLDPVIGAFCNLMYYLTTCAAPLNVVSHPWAMGPVLWYGLIIWRYVSNTLIVLYCADIVGEKTWLSSQMLLTTYFTCMFLSLLSWVVFTSNKEYRNTKRNPFRFATAKSFTAEAIFDADDRYSKNEFKWTSPLEERRAFFIGFLHPNCLPSSSVERFLTEELKKFEGVPPDSPSINFLTAKWHSQTRLKMKWYGGNISKNVSEALGRLPVYEKLSEEEIIMKQRTEVAKGGTKVVPV</sequence>
<reference evidence="4" key="1">
    <citation type="journal article" date="2023" name="Commun. Biol.">
        <title>Genome analysis of Parmales, the sister group of diatoms, reveals the evolutionary specialization of diatoms from phago-mixotrophs to photoautotrophs.</title>
        <authorList>
            <person name="Ban H."/>
            <person name="Sato S."/>
            <person name="Yoshikawa S."/>
            <person name="Yamada K."/>
            <person name="Nakamura Y."/>
            <person name="Ichinomiya M."/>
            <person name="Sato N."/>
            <person name="Blanc-Mathieu R."/>
            <person name="Endo H."/>
            <person name="Kuwata A."/>
            <person name="Ogata H."/>
        </authorList>
    </citation>
    <scope>NUCLEOTIDE SEQUENCE [LARGE SCALE GENOMIC DNA]</scope>
    <source>
        <strain evidence="4">NIES 3701</strain>
    </source>
</reference>
<keyword evidence="2" id="KW-1133">Transmembrane helix</keyword>
<evidence type="ECO:0000313" key="4">
    <source>
        <dbReference type="Proteomes" id="UP001165085"/>
    </source>
</evidence>
<evidence type="ECO:0000313" key="3">
    <source>
        <dbReference type="EMBL" id="GMH92365.1"/>
    </source>
</evidence>
<proteinExistence type="predicted"/>
<accession>A0A9W7BTW0</accession>
<feature type="transmembrane region" description="Helical" evidence="2">
    <location>
        <begin position="455"/>
        <end position="476"/>
    </location>
</feature>
<evidence type="ECO:0000256" key="1">
    <source>
        <dbReference type="SAM" id="MobiDB-lite"/>
    </source>
</evidence>
<feature type="compositionally biased region" description="Acidic residues" evidence="1">
    <location>
        <begin position="47"/>
        <end position="56"/>
    </location>
</feature>
<organism evidence="3 4">
    <name type="scientific">Triparma strigata</name>
    <dbReference type="NCBI Taxonomy" id="1606541"/>
    <lineage>
        <taxon>Eukaryota</taxon>
        <taxon>Sar</taxon>
        <taxon>Stramenopiles</taxon>
        <taxon>Ochrophyta</taxon>
        <taxon>Bolidophyceae</taxon>
        <taxon>Parmales</taxon>
        <taxon>Triparmaceae</taxon>
        <taxon>Triparma</taxon>
    </lineage>
</organism>
<dbReference type="AlphaFoldDB" id="A0A9W7BTW0"/>
<feature type="transmembrane region" description="Helical" evidence="2">
    <location>
        <begin position="306"/>
        <end position="325"/>
    </location>
</feature>
<feature type="region of interest" description="Disordered" evidence="1">
    <location>
        <begin position="23"/>
        <end position="62"/>
    </location>
</feature>
<feature type="transmembrane region" description="Helical" evidence="2">
    <location>
        <begin position="168"/>
        <end position="186"/>
    </location>
</feature>
<feature type="transmembrane region" description="Helical" evidence="2">
    <location>
        <begin position="206"/>
        <end position="229"/>
    </location>
</feature>
<feature type="transmembrane region" description="Helical" evidence="2">
    <location>
        <begin position="387"/>
        <end position="404"/>
    </location>
</feature>
<name>A0A9W7BTW0_9STRA</name>
<evidence type="ECO:0000256" key="2">
    <source>
        <dbReference type="SAM" id="Phobius"/>
    </source>
</evidence>
<gene>
    <name evidence="3" type="ORF">TrST_g2901</name>
</gene>
<feature type="transmembrane region" description="Helical" evidence="2">
    <location>
        <begin position="488"/>
        <end position="508"/>
    </location>
</feature>